<dbReference type="RefSeq" id="WP_284254510.1">
    <property type="nucleotide sequence ID" value="NZ_BSVB01000001.1"/>
</dbReference>
<dbReference type="SUPFAM" id="SSF53613">
    <property type="entry name" value="Ribokinase-like"/>
    <property type="match status" value="1"/>
</dbReference>
<keyword evidence="2 4" id="KW-0418">Kinase</keyword>
<evidence type="ECO:0000313" key="4">
    <source>
        <dbReference type="EMBL" id="GMA95802.1"/>
    </source>
</evidence>
<keyword evidence="5" id="KW-1185">Reference proteome</keyword>
<dbReference type="Gene3D" id="3.40.1190.20">
    <property type="match status" value="1"/>
</dbReference>
<evidence type="ECO:0000256" key="2">
    <source>
        <dbReference type="ARBA" id="ARBA00022777"/>
    </source>
</evidence>
<dbReference type="PANTHER" id="PTHR10584:SF166">
    <property type="entry name" value="RIBOKINASE"/>
    <property type="match status" value="1"/>
</dbReference>
<reference evidence="5" key="1">
    <citation type="journal article" date="2019" name="Int. J. Syst. Evol. Microbiol.">
        <title>The Global Catalogue of Microorganisms (GCM) 10K type strain sequencing project: providing services to taxonomists for standard genome sequencing and annotation.</title>
        <authorList>
            <consortium name="The Broad Institute Genomics Platform"/>
            <consortium name="The Broad Institute Genome Sequencing Center for Infectious Disease"/>
            <person name="Wu L."/>
            <person name="Ma J."/>
        </authorList>
    </citation>
    <scope>NUCLEOTIDE SEQUENCE [LARGE SCALE GENOMIC DNA]</scope>
    <source>
        <strain evidence="5">NBRC 108894</strain>
    </source>
</reference>
<keyword evidence="1" id="KW-0808">Transferase</keyword>
<proteinExistence type="predicted"/>
<dbReference type="InterPro" id="IPR029056">
    <property type="entry name" value="Ribokinase-like"/>
</dbReference>
<dbReference type="Pfam" id="PF00294">
    <property type="entry name" value="PfkB"/>
    <property type="match status" value="1"/>
</dbReference>
<protein>
    <submittedName>
        <fullName evidence="4">Sugar kinase</fullName>
    </submittedName>
</protein>
<sequence>MTRVVSVGNAVVDLLLELPELPRSGADVTATSSRTAVGGSATTLVAARRQGAAAAYAGGHGTGPFGDLVRSALGAEGIAVLADPIRDRDTGWDVAIVEPGGERSFLTTVGAEALGDPHGLVLGAGDLLHVSGYALAREPSGPEIAAWIGSVPREVVVLVDPGPLASTLPREVLAPVVARADWWSANTAEADAIPAGGFRVLIRRGAGGCTVDGVTVPGFAVDAVDTNGAGDVHVGVFLAGLGAGLDAVDAARRANAAAAIAVTRRGPAGAPTRAELDAFLAERGP</sequence>
<evidence type="ECO:0000259" key="3">
    <source>
        <dbReference type="Pfam" id="PF00294"/>
    </source>
</evidence>
<gene>
    <name evidence="4" type="ORF">GCM10025881_26260</name>
</gene>
<dbReference type="EMBL" id="BSVB01000001">
    <property type="protein sequence ID" value="GMA95802.1"/>
    <property type="molecule type" value="Genomic_DNA"/>
</dbReference>
<dbReference type="PANTHER" id="PTHR10584">
    <property type="entry name" value="SUGAR KINASE"/>
    <property type="match status" value="1"/>
</dbReference>
<evidence type="ECO:0000313" key="5">
    <source>
        <dbReference type="Proteomes" id="UP001157034"/>
    </source>
</evidence>
<evidence type="ECO:0000256" key="1">
    <source>
        <dbReference type="ARBA" id="ARBA00022679"/>
    </source>
</evidence>
<feature type="domain" description="Carbohydrate kinase PfkB" evidence="3">
    <location>
        <begin position="1"/>
        <end position="269"/>
    </location>
</feature>
<dbReference type="GO" id="GO:0016301">
    <property type="term" value="F:kinase activity"/>
    <property type="evidence" value="ECO:0007669"/>
    <property type="project" value="UniProtKB-KW"/>
</dbReference>
<dbReference type="InterPro" id="IPR011611">
    <property type="entry name" value="PfkB_dom"/>
</dbReference>
<name>A0ABQ6K5B1_9MICO</name>
<accession>A0ABQ6K5B1</accession>
<organism evidence="4 5">
    <name type="scientific">Pseudolysinimonas kribbensis</name>
    <dbReference type="NCBI Taxonomy" id="433641"/>
    <lineage>
        <taxon>Bacteria</taxon>
        <taxon>Bacillati</taxon>
        <taxon>Actinomycetota</taxon>
        <taxon>Actinomycetes</taxon>
        <taxon>Micrococcales</taxon>
        <taxon>Microbacteriaceae</taxon>
        <taxon>Pseudolysinimonas</taxon>
    </lineage>
</organism>
<dbReference type="Proteomes" id="UP001157034">
    <property type="component" value="Unassembled WGS sequence"/>
</dbReference>
<comment type="caution">
    <text evidence="4">The sequence shown here is derived from an EMBL/GenBank/DDBJ whole genome shotgun (WGS) entry which is preliminary data.</text>
</comment>